<feature type="signal peptide" evidence="1">
    <location>
        <begin position="1"/>
        <end position="17"/>
    </location>
</feature>
<protein>
    <recommendedName>
        <fullName evidence="4">SnoaL-like domain-containing protein</fullName>
    </recommendedName>
</protein>
<dbReference type="RefSeq" id="WP_220111072.1">
    <property type="nucleotide sequence ID" value="NZ_JAHZST010000016.1"/>
</dbReference>
<evidence type="ECO:0008006" key="4">
    <source>
        <dbReference type="Google" id="ProtNLM"/>
    </source>
</evidence>
<accession>A0ABS7E7J1</accession>
<keyword evidence="3" id="KW-1185">Reference proteome</keyword>
<evidence type="ECO:0000313" key="2">
    <source>
        <dbReference type="EMBL" id="MBW8185669.1"/>
    </source>
</evidence>
<comment type="caution">
    <text evidence="2">The sequence shown here is derived from an EMBL/GenBank/DDBJ whole genome shotgun (WGS) entry which is preliminary data.</text>
</comment>
<reference evidence="2 3" key="1">
    <citation type="submission" date="2021-07" db="EMBL/GenBank/DDBJ databases">
        <title>Shewanella sp. nov, isolated from SCS.</title>
        <authorList>
            <person name="Cao W.R."/>
        </authorList>
    </citation>
    <scope>NUCLEOTIDE SEQUENCE [LARGE SCALE GENOMIC DNA]</scope>
    <source>
        <strain evidence="2 3">NR704-98</strain>
    </source>
</reference>
<dbReference type="PROSITE" id="PS51257">
    <property type="entry name" value="PROKAR_LIPOPROTEIN"/>
    <property type="match status" value="1"/>
</dbReference>
<name>A0ABS7E7J1_9GAMM</name>
<dbReference type="EMBL" id="JAHZST010000016">
    <property type="protein sequence ID" value="MBW8185669.1"/>
    <property type="molecule type" value="Genomic_DNA"/>
</dbReference>
<feature type="chain" id="PRO_5046426331" description="SnoaL-like domain-containing protein" evidence="1">
    <location>
        <begin position="18"/>
        <end position="186"/>
    </location>
</feature>
<organism evidence="2 3">
    <name type="scientific">Shewanella nanhaiensis</name>
    <dbReference type="NCBI Taxonomy" id="2864872"/>
    <lineage>
        <taxon>Bacteria</taxon>
        <taxon>Pseudomonadati</taxon>
        <taxon>Pseudomonadota</taxon>
        <taxon>Gammaproteobacteria</taxon>
        <taxon>Alteromonadales</taxon>
        <taxon>Shewanellaceae</taxon>
        <taxon>Shewanella</taxon>
    </lineage>
</organism>
<dbReference type="Proteomes" id="UP001195963">
    <property type="component" value="Unassembled WGS sequence"/>
</dbReference>
<sequence>MKKLIIAGFLTSLCACAATENSDETPKASMAPEQVTLGDMSNSDATKKLYEALIQKNYLAKMAGSDRVAVLFDDNQFLLEPSINPNGIDRILMNRFYAVHPKLVGSKDLLVLIGTLNHKLNFAKFTLRENGAVIQVQGAATFVDTIELEEIRRFMLWTDEGLRQVGHSLPKGAEKMIKPIPVMQGA</sequence>
<evidence type="ECO:0000256" key="1">
    <source>
        <dbReference type="SAM" id="SignalP"/>
    </source>
</evidence>
<evidence type="ECO:0000313" key="3">
    <source>
        <dbReference type="Proteomes" id="UP001195963"/>
    </source>
</evidence>
<proteinExistence type="predicted"/>
<keyword evidence="1" id="KW-0732">Signal</keyword>
<gene>
    <name evidence="2" type="ORF">K0625_18680</name>
</gene>